<dbReference type="InterPro" id="IPR011009">
    <property type="entry name" value="Kinase-like_dom_sf"/>
</dbReference>
<feature type="compositionally biased region" description="Low complexity" evidence="11">
    <location>
        <begin position="897"/>
        <end position="920"/>
    </location>
</feature>
<feature type="region of interest" description="Disordered" evidence="11">
    <location>
        <begin position="1111"/>
        <end position="1145"/>
    </location>
</feature>
<feature type="compositionally biased region" description="Basic and acidic residues" evidence="11">
    <location>
        <begin position="446"/>
        <end position="459"/>
    </location>
</feature>
<dbReference type="FunFam" id="1.10.510.10:FF:000614">
    <property type="entry name" value="Serine/threonine protein kinase, putative"/>
    <property type="match status" value="1"/>
</dbReference>
<gene>
    <name evidence="13" type="ORF">Tdes44962_MAKER06269</name>
</gene>
<comment type="catalytic activity">
    <reaction evidence="7">
        <text>L-threonyl-[protein] + ATP = O-phospho-L-threonyl-[protein] + ADP + H(+)</text>
        <dbReference type="Rhea" id="RHEA:46608"/>
        <dbReference type="Rhea" id="RHEA-COMP:11060"/>
        <dbReference type="Rhea" id="RHEA-COMP:11605"/>
        <dbReference type="ChEBI" id="CHEBI:15378"/>
        <dbReference type="ChEBI" id="CHEBI:30013"/>
        <dbReference type="ChEBI" id="CHEBI:30616"/>
        <dbReference type="ChEBI" id="CHEBI:61977"/>
        <dbReference type="ChEBI" id="CHEBI:456216"/>
        <dbReference type="EC" id="2.7.11.1"/>
    </reaction>
</comment>
<evidence type="ECO:0000313" key="14">
    <source>
        <dbReference type="Proteomes" id="UP001138500"/>
    </source>
</evidence>
<keyword evidence="4 9" id="KW-0547">Nucleotide-binding</keyword>
<feature type="domain" description="Protein kinase" evidence="12">
    <location>
        <begin position="286"/>
        <end position="829"/>
    </location>
</feature>
<dbReference type="PROSITE" id="PS00107">
    <property type="entry name" value="PROTEIN_KINASE_ATP"/>
    <property type="match status" value="1"/>
</dbReference>
<sequence>MSGDSVVDGHIAGEEEQVSDVGRHLEDVDSTPKSEVPVRVQDTAAGGDNKAQQQDYFTTRPAPVPTPPPVTRTSSTELSALPALARTCSHTASPTAAAASQITAEGELQLPESTTSLLSPGAEHRPSAQSQISSVSVQSADSNATVTAPNGGPTSAPAATSSRPAFPNQSYAALHSQQYPVRQHAPPVLRQRSSHPAQIHTFSSAFASLHQTGTRTAVPSPTATPGAGLFSPQLPPPNHDDYESPETPGTYASPFLHFTHRVPPKETHVADVDVDPISGRKLINHYEVIDELGRGTHGKVKLARDLKDQGTYVAIKIVERYSKRRKLGKLVSAAEDKVKKEVAILKKARHPNIVALLEVIDDPSRKKVYIVLEFVENGEIKWRTKAPKEIALVEARRYERERSGKQDVDSLLEDEALMREAQRRLDREKRSQMRHHRRSIHRMIREDSDDPRTWSHELGGDDMSEESEEDRLSRISTSTTIDSMPGILHASEGRRGSRIPTPLLPAIEPTQEAVTPTSASPEHYYLPLTSEPGIVSPVEGDPDIGPRMARTGLEGSMYGAYSASSGAPSRVNSLESSLNEAEKVIGPEIAARASEILDSELNPELEYVPIMTIQQARVAFRDTLLGLQYLHYQGIIHRDIKPPNLLSTHDHRYKISDFGVSYLGRPLRDDDPGENVSEHEAQDFDEAKELAKTVGTPAFYAPELCITEPTDEQPPVSKAIDVWALGITLFCMLFARTPFVDSTFVVMRQIADEDIYIPHKRLVPVNEKPGSRPPSHGRVFPPAPQGRRHPLEIVYEDIDDTLHDLLKRLLIKDPNKRISLEEVRHHPWLVADLPNRVKWLEETDPARQSDGRKIEVSNEDVKSAVVPLQFLERVRSGIKKVGERLGLSSKPTRRRAPSSAGLSGSGGSSAPSTHSSSSTLNLDHRRQSLRGDEQIFAALTANRQGEHPLSRSLAPSPEQELHEKHFDDAAHASDPERERHSHHPTPPRPSPPERSRTLMSTAGSVRTLKQSDIDRGRQSSPPSPGLPGTPVALESQGGQGLTAILGSGPARRAFKSIRERSTPRGADYRARSSDRSSVTSSADAHGEPSLAVSNAIASGHVNLPEALQELPTAGSAPGSLQVSPMGSRSHSVVSSPPERLHPTSIGMMPAMMSRQSSVASIKSLGRIMEGFQLSADQHRVSGQDADLSKSPAIPASGLPPESSKEEMQSGYDERIRKLQREEQERSERPTSATGELPCPPSPDDQSRKPSVADVSNPTSQETSPTGHIAQLPSALVSSSSDFGSAVSMSISNPSIPSVISEASSVDPTDGMPIEDLDAKCDQSSGDTLANGGSNMIHDEADEGYSPDHEQPYDSENDLDYDDSSESDGGLVMSRRKSKTSNPEKLAAALEQSTCRRKERRGTGVSARSKKSSRSGSNNTMKKVRTRDSSDDQRRSSFDIEEE</sequence>
<dbReference type="OrthoDB" id="68483at2759"/>
<comment type="catalytic activity">
    <reaction evidence="8">
        <text>L-seryl-[protein] + ATP = O-phospho-L-seryl-[protein] + ADP + H(+)</text>
        <dbReference type="Rhea" id="RHEA:17989"/>
        <dbReference type="Rhea" id="RHEA-COMP:9863"/>
        <dbReference type="Rhea" id="RHEA-COMP:11604"/>
        <dbReference type="ChEBI" id="CHEBI:15378"/>
        <dbReference type="ChEBI" id="CHEBI:29999"/>
        <dbReference type="ChEBI" id="CHEBI:30616"/>
        <dbReference type="ChEBI" id="CHEBI:83421"/>
        <dbReference type="ChEBI" id="CHEBI:456216"/>
        <dbReference type="EC" id="2.7.11.1"/>
    </reaction>
</comment>
<keyword evidence="2" id="KW-0723">Serine/threonine-protein kinase</keyword>
<evidence type="ECO:0000256" key="11">
    <source>
        <dbReference type="SAM" id="MobiDB-lite"/>
    </source>
</evidence>
<feature type="compositionally biased region" description="Basic and acidic residues" evidence="11">
    <location>
        <begin position="959"/>
        <end position="979"/>
    </location>
</feature>
<keyword evidence="6 9" id="KW-0067">ATP-binding</keyword>
<evidence type="ECO:0000256" key="1">
    <source>
        <dbReference type="ARBA" id="ARBA00012513"/>
    </source>
</evidence>
<dbReference type="InterPro" id="IPR017441">
    <property type="entry name" value="Protein_kinase_ATP_BS"/>
</dbReference>
<dbReference type="EC" id="2.7.11.1" evidence="1"/>
<feature type="region of interest" description="Disordered" evidence="11">
    <location>
        <begin position="885"/>
        <end position="921"/>
    </location>
</feature>
<dbReference type="GO" id="GO:0005524">
    <property type="term" value="F:ATP binding"/>
    <property type="evidence" value="ECO:0007669"/>
    <property type="project" value="UniProtKB-UniRule"/>
</dbReference>
<feature type="compositionally biased region" description="Low complexity" evidence="11">
    <location>
        <begin position="1273"/>
        <end position="1300"/>
    </location>
</feature>
<dbReference type="SMART" id="SM00220">
    <property type="entry name" value="S_TKc"/>
    <property type="match status" value="1"/>
</dbReference>
<dbReference type="PROSITE" id="PS50011">
    <property type="entry name" value="PROTEIN_KINASE_DOM"/>
    <property type="match status" value="1"/>
</dbReference>
<dbReference type="FunFam" id="3.30.200.20:FF:000206">
    <property type="entry name" value="Serine/threonine-protein kinase Ssp1"/>
    <property type="match status" value="1"/>
</dbReference>
<feature type="binding site" evidence="9 10">
    <location>
        <position position="316"/>
    </location>
    <ligand>
        <name>ATP</name>
        <dbReference type="ChEBI" id="CHEBI:30616"/>
    </ligand>
</feature>
<reference evidence="13 14" key="1">
    <citation type="journal article" date="2018" name="IMA Fungus">
        <title>IMA Genome-F 10: Nine draft genome sequences of Claviceps purpurea s.lat., including C. arundinis, C. humidiphila, and C. cf. spartinae, pseudomolecules for the pitch canker pathogen Fusarium circinatum, draft genome of Davidsoniella eucalypti, Grosmannia galeiformis, Quambalaria eucalypti, and Teratosphaeria destructans.</title>
        <authorList>
            <person name="Wingfield B.D."/>
            <person name="Liu M."/>
            <person name="Nguyen H.D."/>
            <person name="Lane F.A."/>
            <person name="Morgan S.W."/>
            <person name="De Vos L."/>
            <person name="Wilken P.M."/>
            <person name="Duong T.A."/>
            <person name="Aylward J."/>
            <person name="Coetzee M.P."/>
            <person name="Dadej K."/>
            <person name="De Beer Z.W."/>
            <person name="Findlay W."/>
            <person name="Havenga M."/>
            <person name="Kolarik M."/>
            <person name="Menzies J.G."/>
            <person name="Naidoo K."/>
            <person name="Pochopski O."/>
            <person name="Shoukouhi P."/>
            <person name="Santana Q.C."/>
            <person name="Seifert K.A."/>
            <person name="Soal N."/>
            <person name="Steenkamp E.T."/>
            <person name="Tatham C.T."/>
            <person name="van der Nest M.A."/>
            <person name="Wingfield M.J."/>
        </authorList>
    </citation>
    <scope>NUCLEOTIDE SEQUENCE [LARGE SCALE GENOMIC DNA]</scope>
    <source>
        <strain evidence="13">CMW44962</strain>
    </source>
</reference>
<dbReference type="Proteomes" id="UP001138500">
    <property type="component" value="Unassembled WGS sequence"/>
</dbReference>
<dbReference type="EMBL" id="RIBY02002589">
    <property type="protein sequence ID" value="KAH9808850.1"/>
    <property type="molecule type" value="Genomic_DNA"/>
</dbReference>
<feature type="compositionally biased region" description="Acidic residues" evidence="11">
    <location>
        <begin position="1352"/>
        <end position="1365"/>
    </location>
</feature>
<dbReference type="GO" id="GO:0042149">
    <property type="term" value="P:cellular response to glucose starvation"/>
    <property type="evidence" value="ECO:0007669"/>
    <property type="project" value="UniProtKB-ARBA"/>
</dbReference>
<accession>A0A9W7VXU0</accession>
<dbReference type="Gene3D" id="1.10.510.10">
    <property type="entry name" value="Transferase(Phosphotransferase) domain 1"/>
    <property type="match status" value="1"/>
</dbReference>
<evidence type="ECO:0000256" key="7">
    <source>
        <dbReference type="ARBA" id="ARBA00047899"/>
    </source>
</evidence>
<dbReference type="GO" id="GO:0001558">
    <property type="term" value="P:regulation of cell growth"/>
    <property type="evidence" value="ECO:0007669"/>
    <property type="project" value="UniProtKB-ARBA"/>
</dbReference>
<keyword evidence="3" id="KW-0808">Transferase</keyword>
<feature type="compositionally biased region" description="Polar residues" evidence="11">
    <location>
        <begin position="1253"/>
        <end position="1265"/>
    </location>
</feature>
<dbReference type="PANTHER" id="PTHR24350">
    <property type="entry name" value="SERINE/THREONINE-PROTEIN KINASE IAL-RELATED"/>
    <property type="match status" value="1"/>
</dbReference>
<organism evidence="13 14">
    <name type="scientific">Teratosphaeria destructans</name>
    <dbReference type="NCBI Taxonomy" id="418781"/>
    <lineage>
        <taxon>Eukaryota</taxon>
        <taxon>Fungi</taxon>
        <taxon>Dikarya</taxon>
        <taxon>Ascomycota</taxon>
        <taxon>Pezizomycotina</taxon>
        <taxon>Dothideomycetes</taxon>
        <taxon>Dothideomycetidae</taxon>
        <taxon>Mycosphaerellales</taxon>
        <taxon>Teratosphaeriaceae</taxon>
        <taxon>Teratosphaeria</taxon>
    </lineage>
</organism>
<feature type="compositionally biased region" description="Low complexity" evidence="11">
    <location>
        <begin position="127"/>
        <end position="142"/>
    </location>
</feature>
<dbReference type="InterPro" id="IPR030616">
    <property type="entry name" value="Aur-like"/>
</dbReference>
<evidence type="ECO:0000256" key="8">
    <source>
        <dbReference type="ARBA" id="ARBA00048679"/>
    </source>
</evidence>
<feature type="compositionally biased region" description="Polar residues" evidence="11">
    <location>
        <begin position="1321"/>
        <end position="1333"/>
    </location>
</feature>
<feature type="region of interest" description="Disordered" evidence="11">
    <location>
        <begin position="1"/>
        <end position="78"/>
    </location>
</feature>
<feature type="region of interest" description="Disordered" evidence="11">
    <location>
        <begin position="766"/>
        <end position="785"/>
    </location>
</feature>
<dbReference type="Gene3D" id="3.30.200.20">
    <property type="entry name" value="Phosphorylase Kinase, domain 1"/>
    <property type="match status" value="1"/>
</dbReference>
<evidence type="ECO:0000256" key="3">
    <source>
        <dbReference type="ARBA" id="ARBA00022679"/>
    </source>
</evidence>
<evidence type="ECO:0000256" key="5">
    <source>
        <dbReference type="ARBA" id="ARBA00022777"/>
    </source>
</evidence>
<feature type="region of interest" description="Disordered" evidence="11">
    <location>
        <begin position="1177"/>
        <end position="1442"/>
    </location>
</feature>
<dbReference type="SUPFAM" id="SSF56112">
    <property type="entry name" value="Protein kinase-like (PK-like)"/>
    <property type="match status" value="1"/>
</dbReference>
<keyword evidence="14" id="KW-1185">Reference proteome</keyword>
<dbReference type="GO" id="GO:0004674">
    <property type="term" value="F:protein serine/threonine kinase activity"/>
    <property type="evidence" value="ECO:0007669"/>
    <property type="project" value="UniProtKB-KW"/>
</dbReference>
<protein>
    <recommendedName>
        <fullName evidence="1">non-specific serine/threonine protein kinase</fullName>
        <ecNumber evidence="1">2.7.11.1</ecNumber>
    </recommendedName>
</protein>
<dbReference type="InterPro" id="IPR000719">
    <property type="entry name" value="Prot_kinase_dom"/>
</dbReference>
<proteinExistence type="predicted"/>
<name>A0A9W7VXU0_9PEZI</name>
<feature type="region of interest" description="Disordered" evidence="11">
    <location>
        <begin position="446"/>
        <end position="468"/>
    </location>
</feature>
<feature type="region of interest" description="Disordered" evidence="11">
    <location>
        <begin position="942"/>
        <end position="1086"/>
    </location>
</feature>
<feature type="compositionally biased region" description="Basic and acidic residues" evidence="11">
    <location>
        <begin position="21"/>
        <end position="32"/>
    </location>
</feature>
<reference evidence="13 14" key="2">
    <citation type="journal article" date="2021" name="Curr. Genet.">
        <title>Genetic response to nitrogen starvation in the aggressive Eucalyptus foliar pathogen Teratosphaeria destructans.</title>
        <authorList>
            <person name="Havenga M."/>
            <person name="Wingfield B.D."/>
            <person name="Wingfield M.J."/>
            <person name="Dreyer L.L."/>
            <person name="Roets F."/>
            <person name="Aylward J."/>
        </authorList>
    </citation>
    <scope>NUCLEOTIDE SEQUENCE [LARGE SCALE GENOMIC DNA]</scope>
    <source>
        <strain evidence="13">CMW44962</strain>
    </source>
</reference>
<evidence type="ECO:0000256" key="2">
    <source>
        <dbReference type="ARBA" id="ARBA00022527"/>
    </source>
</evidence>
<feature type="compositionally biased region" description="Polar residues" evidence="11">
    <location>
        <begin position="998"/>
        <end position="1008"/>
    </location>
</feature>
<evidence type="ECO:0000256" key="9">
    <source>
        <dbReference type="PIRSR" id="PIRSR630616-2"/>
    </source>
</evidence>
<feature type="compositionally biased region" description="Low complexity" evidence="11">
    <location>
        <begin position="153"/>
        <end position="166"/>
    </location>
</feature>
<feature type="compositionally biased region" description="Basic and acidic residues" evidence="11">
    <location>
        <begin position="1202"/>
        <end position="1228"/>
    </location>
</feature>
<feature type="region of interest" description="Disordered" evidence="11">
    <location>
        <begin position="212"/>
        <end position="248"/>
    </location>
</feature>
<feature type="compositionally biased region" description="Basic and acidic residues" evidence="11">
    <location>
        <begin position="1056"/>
        <end position="1074"/>
    </location>
</feature>
<feature type="compositionally biased region" description="Polar residues" evidence="11">
    <location>
        <begin position="212"/>
        <end position="223"/>
    </location>
</feature>
<comment type="caution">
    <text evidence="13">The sequence shown here is derived from an EMBL/GenBank/DDBJ whole genome shotgun (WGS) entry which is preliminary data.</text>
</comment>
<evidence type="ECO:0000259" key="12">
    <source>
        <dbReference type="PROSITE" id="PS50011"/>
    </source>
</evidence>
<feature type="compositionally biased region" description="Basic and acidic residues" evidence="11">
    <location>
        <begin position="1425"/>
        <end position="1442"/>
    </location>
</feature>
<evidence type="ECO:0000256" key="6">
    <source>
        <dbReference type="ARBA" id="ARBA00022840"/>
    </source>
</evidence>
<evidence type="ECO:0000256" key="4">
    <source>
        <dbReference type="ARBA" id="ARBA00022741"/>
    </source>
</evidence>
<evidence type="ECO:0000256" key="10">
    <source>
        <dbReference type="PROSITE-ProRule" id="PRU10141"/>
    </source>
</evidence>
<feature type="compositionally biased region" description="Polar residues" evidence="11">
    <location>
        <begin position="1118"/>
        <end position="1134"/>
    </location>
</feature>
<keyword evidence="5 13" id="KW-0418">Kinase</keyword>
<dbReference type="Pfam" id="PF00069">
    <property type="entry name" value="Pkinase"/>
    <property type="match status" value="2"/>
</dbReference>
<evidence type="ECO:0000313" key="13">
    <source>
        <dbReference type="EMBL" id="KAH9808850.1"/>
    </source>
</evidence>
<feature type="region of interest" description="Disordered" evidence="11">
    <location>
        <begin position="116"/>
        <end position="166"/>
    </location>
</feature>